<accession>A0ACB9XQ60</accession>
<protein>
    <submittedName>
        <fullName evidence="1">Uncharacterized protein</fullName>
    </submittedName>
</protein>
<proteinExistence type="predicted"/>
<evidence type="ECO:0000313" key="2">
    <source>
        <dbReference type="Proteomes" id="UP001057452"/>
    </source>
</evidence>
<organism evidence="1 2">
    <name type="scientific">Chaenocephalus aceratus</name>
    <name type="common">Blackfin icefish</name>
    <name type="synonym">Chaenichthys aceratus</name>
    <dbReference type="NCBI Taxonomy" id="36190"/>
    <lineage>
        <taxon>Eukaryota</taxon>
        <taxon>Metazoa</taxon>
        <taxon>Chordata</taxon>
        <taxon>Craniata</taxon>
        <taxon>Vertebrata</taxon>
        <taxon>Euteleostomi</taxon>
        <taxon>Actinopterygii</taxon>
        <taxon>Neopterygii</taxon>
        <taxon>Teleostei</taxon>
        <taxon>Neoteleostei</taxon>
        <taxon>Acanthomorphata</taxon>
        <taxon>Eupercaria</taxon>
        <taxon>Perciformes</taxon>
        <taxon>Notothenioidei</taxon>
        <taxon>Channichthyidae</taxon>
        <taxon>Chaenocephalus</taxon>
    </lineage>
</organism>
<gene>
    <name evidence="1" type="ORF">KUCAC02_023452</name>
</gene>
<reference evidence="1" key="1">
    <citation type="submission" date="2022-05" db="EMBL/GenBank/DDBJ databases">
        <title>Chromosome-level genome of Chaenocephalus aceratus.</title>
        <authorList>
            <person name="Park H."/>
        </authorList>
    </citation>
    <scope>NUCLEOTIDE SEQUENCE</scope>
    <source>
        <strain evidence="1">KU_202001</strain>
    </source>
</reference>
<evidence type="ECO:0000313" key="1">
    <source>
        <dbReference type="EMBL" id="KAI4829411.1"/>
    </source>
</evidence>
<keyword evidence="2" id="KW-1185">Reference proteome</keyword>
<dbReference type="EMBL" id="CM043788">
    <property type="protein sequence ID" value="KAI4829411.1"/>
    <property type="molecule type" value="Genomic_DNA"/>
</dbReference>
<sequence>SKDLTAEEWNTTKERADTIQAAFQVYLKERASLSQSFDYWNTYVSDLYPIVRDLTNSLRSGDWILYLSAMERATSLFFFFGRTNYCRWTPLFLQDCYQLKDKFPLLYDSYMHGGFVVNTTKKGSGVPFEQALEQCYNRPAKVSGGIIGITRKKEAVALWGIIKHNKDQYVDLLKMTDDVEGELSLHHDFNPSTATKIVGMVQDIAEYLLKELLQHEITNSAFFLVDKDGYLRKSAKSQLGTELLKLCPQIDKKGPETSPQTHAIIIDFMALVRKVPLKKLDPPVKTFHDFAIALTSMVTKAGHNCDEIHIVFDTYREDSINNGERERRGKSMEMVVLDVISPNQNVPVVLENFWSSSISKTAFQAFYVEWLTTNYQGTKPLYLGVRRSILPLHDICLALGDELTKCLPALHALTGCDTTSKISTKLAALNAVRKPENSSLILNFDSPQLTENAIQLAETFLVKCLKPSTDLKTFDDLQLAAFDSNALKMDF</sequence>
<name>A0ACB9XQ60_CHAAC</name>
<feature type="non-terminal residue" evidence="1">
    <location>
        <position position="1"/>
    </location>
</feature>
<dbReference type="Proteomes" id="UP001057452">
    <property type="component" value="Chromosome 4"/>
</dbReference>
<comment type="caution">
    <text evidence="1">The sequence shown here is derived from an EMBL/GenBank/DDBJ whole genome shotgun (WGS) entry which is preliminary data.</text>
</comment>